<dbReference type="Proteomes" id="UP000035579">
    <property type="component" value="Chromosome"/>
</dbReference>
<organism evidence="3 5">
    <name type="scientific">Archangium gephyra</name>
    <dbReference type="NCBI Taxonomy" id="48"/>
    <lineage>
        <taxon>Bacteria</taxon>
        <taxon>Pseudomonadati</taxon>
        <taxon>Myxococcota</taxon>
        <taxon>Myxococcia</taxon>
        <taxon>Myxococcales</taxon>
        <taxon>Cystobacterineae</taxon>
        <taxon>Archangiaceae</taxon>
        <taxon>Archangium</taxon>
    </lineage>
</organism>
<evidence type="ECO:0000256" key="2">
    <source>
        <dbReference type="ARBA" id="ARBA00023239"/>
    </source>
</evidence>
<dbReference type="GO" id="GO:0061928">
    <property type="term" value="F:glutathione specific gamma-glutamylcyclotransferase activity"/>
    <property type="evidence" value="ECO:0007669"/>
    <property type="project" value="UniProtKB-EC"/>
</dbReference>
<dbReference type="PANTHER" id="PTHR12192:SF2">
    <property type="entry name" value="GLUTATHIONE-SPECIFIC GAMMA-GLUTAMYLCYCLOTRANSFERASE 2"/>
    <property type="match status" value="1"/>
</dbReference>
<reference evidence="3 5" key="1">
    <citation type="submission" date="2015-05" db="EMBL/GenBank/DDBJ databases">
        <title>Genome assembly of Archangium gephyra DSM 2261.</title>
        <authorList>
            <person name="Sharma G."/>
            <person name="Subramanian S."/>
        </authorList>
    </citation>
    <scope>NUCLEOTIDE SEQUENCE [LARGE SCALE GENOMIC DNA]</scope>
    <source>
        <strain evidence="3 5">DSM 2261</strain>
    </source>
</reference>
<dbReference type="EMBL" id="QUMU01000002">
    <property type="protein sequence ID" value="REG36061.1"/>
    <property type="molecule type" value="Genomic_DNA"/>
</dbReference>
<reference evidence="4 6" key="2">
    <citation type="submission" date="2018-08" db="EMBL/GenBank/DDBJ databases">
        <title>Genomic Encyclopedia of Archaeal and Bacterial Type Strains, Phase II (KMG-II): from individual species to whole genera.</title>
        <authorList>
            <person name="Goeker M."/>
        </authorList>
    </citation>
    <scope>NUCLEOTIDE SEQUENCE [LARGE SCALE GENOMIC DNA]</scope>
    <source>
        <strain evidence="4 6">DSM 2261</strain>
    </source>
</reference>
<dbReference type="Gene3D" id="3.10.490.10">
    <property type="entry name" value="Gamma-glutamyl cyclotransferase-like"/>
    <property type="match status" value="1"/>
</dbReference>
<evidence type="ECO:0000313" key="3">
    <source>
        <dbReference type="EMBL" id="AKJ05374.1"/>
    </source>
</evidence>
<dbReference type="Pfam" id="PF04752">
    <property type="entry name" value="ChaC"/>
    <property type="match status" value="1"/>
</dbReference>
<dbReference type="EC" id="4.3.2.7" evidence="1"/>
<dbReference type="InterPro" id="IPR006840">
    <property type="entry name" value="ChaC"/>
</dbReference>
<evidence type="ECO:0000256" key="1">
    <source>
        <dbReference type="ARBA" id="ARBA00012344"/>
    </source>
</evidence>
<dbReference type="InterPro" id="IPR036568">
    <property type="entry name" value="GGCT-like_sf"/>
</dbReference>
<dbReference type="InterPro" id="IPR013024">
    <property type="entry name" value="GGCT-like"/>
</dbReference>
<accession>A0AAC8QDG1</accession>
<dbReference type="AlphaFoldDB" id="A0AAC8QDG1"/>
<dbReference type="SUPFAM" id="SSF110857">
    <property type="entry name" value="Gamma-glutamyl cyclotransferase-like"/>
    <property type="match status" value="1"/>
</dbReference>
<dbReference type="GO" id="GO:0005737">
    <property type="term" value="C:cytoplasm"/>
    <property type="evidence" value="ECO:0007669"/>
    <property type="project" value="TreeGrafter"/>
</dbReference>
<dbReference type="EMBL" id="CP011509">
    <property type="protein sequence ID" value="AKJ05374.1"/>
    <property type="molecule type" value="Genomic_DNA"/>
</dbReference>
<dbReference type="GO" id="GO:0006751">
    <property type="term" value="P:glutathione catabolic process"/>
    <property type="evidence" value="ECO:0007669"/>
    <property type="project" value="InterPro"/>
</dbReference>
<dbReference type="RefSeq" id="WP_047858929.1">
    <property type="nucleotide sequence ID" value="NZ_CP011509.1"/>
</dbReference>
<evidence type="ECO:0000313" key="6">
    <source>
        <dbReference type="Proteomes" id="UP000256345"/>
    </source>
</evidence>
<sequence>MWIFGYGSLIFRPSFPFEERREAWLEGWARRFWQGSMDHRGVPEAPGRVVTLVPEPGARCWGVAYRIATERVEEVLTHLDFREQGGYERHRVLLETRESPSLEAVVYVAGPSNPHYLGPATAEAIAQVVRSAHGPSGSNRDYLQRLAEALTQAGEHDEHVAELVRLL</sequence>
<dbReference type="CDD" id="cd06661">
    <property type="entry name" value="GGCT_like"/>
    <property type="match status" value="1"/>
</dbReference>
<dbReference type="PANTHER" id="PTHR12192">
    <property type="entry name" value="CATION TRANSPORT PROTEIN CHAC-RELATED"/>
    <property type="match status" value="1"/>
</dbReference>
<proteinExistence type="predicted"/>
<dbReference type="Proteomes" id="UP000256345">
    <property type="component" value="Unassembled WGS sequence"/>
</dbReference>
<gene>
    <name evidence="3" type="ORF">AA314_07000</name>
    <name evidence="4" type="ORF">ATI61_102435</name>
</gene>
<name>A0AAC8QDG1_9BACT</name>
<dbReference type="KEGG" id="age:AA314_07000"/>
<keyword evidence="2" id="KW-0456">Lyase</keyword>
<evidence type="ECO:0000313" key="4">
    <source>
        <dbReference type="EMBL" id="REG36061.1"/>
    </source>
</evidence>
<keyword evidence="6" id="KW-1185">Reference proteome</keyword>
<protein>
    <recommendedName>
        <fullName evidence="1">glutathione-specific gamma-glutamylcyclotransferase</fullName>
        <ecNumber evidence="1">4.3.2.7</ecNumber>
    </recommendedName>
</protein>
<evidence type="ECO:0000313" key="5">
    <source>
        <dbReference type="Proteomes" id="UP000035579"/>
    </source>
</evidence>